<dbReference type="EMBL" id="CP139781">
    <property type="protein sequence ID" value="WRQ88547.1"/>
    <property type="molecule type" value="Genomic_DNA"/>
</dbReference>
<dbReference type="InterPro" id="IPR000700">
    <property type="entry name" value="PAS-assoc_C"/>
</dbReference>
<dbReference type="SMART" id="SM00086">
    <property type="entry name" value="PAC"/>
    <property type="match status" value="1"/>
</dbReference>
<dbReference type="Proteomes" id="UP000738431">
    <property type="component" value="Chromosome"/>
</dbReference>
<sequence>MRPQPTAETKLRQRIVALEQLVSRLTEAAAASDHRDSSWIFAVQGSRDGVWDWNAVTNEVYFSHRWKEMLGYEEADIGSHVEEWSSRLHPDDVASVFADLNAHLNGETPYYENEHRLRCKDGTYRWILDRGKVVSWTEDGKALRVVGTHTEIHHRKEAELENLHLMAELKDALAHVKTLKGMIPICCCCKKVRDDKGYWGRVETYIRNHSDADITHTYCPQCARRAIADMPERV</sequence>
<dbReference type="InterPro" id="IPR000014">
    <property type="entry name" value="PAS"/>
</dbReference>
<accession>A0ABZ1CAX5</accession>
<keyword evidence="4" id="KW-0808">Transferase</keyword>
<feature type="domain" description="PAC" evidence="6">
    <location>
        <begin position="111"/>
        <end position="164"/>
    </location>
</feature>
<dbReference type="NCBIfam" id="TIGR00229">
    <property type="entry name" value="sensory_box"/>
    <property type="match status" value="1"/>
</dbReference>
<proteinExistence type="predicted"/>
<dbReference type="InterPro" id="IPR052162">
    <property type="entry name" value="Sensor_kinase/Photoreceptor"/>
</dbReference>
<reference evidence="7 8" key="1">
    <citation type="submission" date="2021-08" db="EMBL/GenBank/DDBJ databases">
        <authorList>
            <person name="Zhang D."/>
            <person name="Zhang A."/>
            <person name="Wang L."/>
        </authorList>
    </citation>
    <scope>NUCLEOTIDE SEQUENCE [LARGE SCALE GENOMIC DNA]</scope>
    <source>
        <strain evidence="7 8">WL0086</strain>
    </source>
</reference>
<evidence type="ECO:0000256" key="3">
    <source>
        <dbReference type="ARBA" id="ARBA00022553"/>
    </source>
</evidence>
<organism evidence="7 8">
    <name type="scientific">Actomonas aquatica</name>
    <dbReference type="NCBI Taxonomy" id="2866162"/>
    <lineage>
        <taxon>Bacteria</taxon>
        <taxon>Pseudomonadati</taxon>
        <taxon>Verrucomicrobiota</taxon>
        <taxon>Opitutia</taxon>
        <taxon>Opitutales</taxon>
        <taxon>Opitutaceae</taxon>
        <taxon>Actomonas</taxon>
    </lineage>
</organism>
<dbReference type="SMART" id="SM00091">
    <property type="entry name" value="PAS"/>
    <property type="match status" value="1"/>
</dbReference>
<dbReference type="PANTHER" id="PTHR43304">
    <property type="entry name" value="PHYTOCHROME-LIKE PROTEIN CPH1"/>
    <property type="match status" value="1"/>
</dbReference>
<evidence type="ECO:0000313" key="7">
    <source>
        <dbReference type="EMBL" id="WRQ88547.1"/>
    </source>
</evidence>
<dbReference type="InterPro" id="IPR035965">
    <property type="entry name" value="PAS-like_dom_sf"/>
</dbReference>
<dbReference type="EC" id="2.7.13.3" evidence="2"/>
<dbReference type="InterPro" id="IPR001610">
    <property type="entry name" value="PAC"/>
</dbReference>
<dbReference type="SUPFAM" id="SSF55785">
    <property type="entry name" value="PYP-like sensor domain (PAS domain)"/>
    <property type="match status" value="1"/>
</dbReference>
<evidence type="ECO:0000256" key="4">
    <source>
        <dbReference type="ARBA" id="ARBA00022679"/>
    </source>
</evidence>
<evidence type="ECO:0000256" key="2">
    <source>
        <dbReference type="ARBA" id="ARBA00012438"/>
    </source>
</evidence>
<keyword evidence="3" id="KW-0597">Phosphoprotein</keyword>
<dbReference type="PROSITE" id="PS50113">
    <property type="entry name" value="PAC"/>
    <property type="match status" value="1"/>
</dbReference>
<evidence type="ECO:0000256" key="5">
    <source>
        <dbReference type="ARBA" id="ARBA00022777"/>
    </source>
</evidence>
<keyword evidence="8" id="KW-1185">Reference proteome</keyword>
<dbReference type="PANTHER" id="PTHR43304:SF1">
    <property type="entry name" value="PAC DOMAIN-CONTAINING PROTEIN"/>
    <property type="match status" value="1"/>
</dbReference>
<dbReference type="Gene3D" id="3.30.450.20">
    <property type="entry name" value="PAS domain"/>
    <property type="match status" value="1"/>
</dbReference>
<dbReference type="Pfam" id="PF08447">
    <property type="entry name" value="PAS_3"/>
    <property type="match status" value="1"/>
</dbReference>
<comment type="catalytic activity">
    <reaction evidence="1">
        <text>ATP + protein L-histidine = ADP + protein N-phospho-L-histidine.</text>
        <dbReference type="EC" id="2.7.13.3"/>
    </reaction>
</comment>
<evidence type="ECO:0000256" key="1">
    <source>
        <dbReference type="ARBA" id="ARBA00000085"/>
    </source>
</evidence>
<dbReference type="RefSeq" id="WP_221032980.1">
    <property type="nucleotide sequence ID" value="NZ_CP139781.1"/>
</dbReference>
<keyword evidence="5" id="KW-0418">Kinase</keyword>
<gene>
    <name evidence="7" type="ORF">K1X11_003970</name>
</gene>
<dbReference type="InterPro" id="IPR013655">
    <property type="entry name" value="PAS_fold_3"/>
</dbReference>
<evidence type="ECO:0000259" key="6">
    <source>
        <dbReference type="PROSITE" id="PS50113"/>
    </source>
</evidence>
<evidence type="ECO:0000313" key="8">
    <source>
        <dbReference type="Proteomes" id="UP000738431"/>
    </source>
</evidence>
<name>A0ABZ1CAX5_9BACT</name>
<protein>
    <recommendedName>
        <fullName evidence="2">histidine kinase</fullName>
        <ecNumber evidence="2">2.7.13.3</ecNumber>
    </recommendedName>
</protein>
<reference evidence="7 8" key="2">
    <citation type="submission" date="2023-12" db="EMBL/GenBank/DDBJ databases">
        <title>Description of an unclassified Opitutus bacterium of Verrucomicrobiota.</title>
        <authorList>
            <person name="Zhang D.-F."/>
        </authorList>
    </citation>
    <scope>NUCLEOTIDE SEQUENCE [LARGE SCALE GENOMIC DNA]</scope>
    <source>
        <strain evidence="7 8">WL0086</strain>
    </source>
</reference>
<dbReference type="CDD" id="cd00130">
    <property type="entry name" value="PAS"/>
    <property type="match status" value="1"/>
</dbReference>